<dbReference type="Pfam" id="PF00892">
    <property type="entry name" value="EamA"/>
    <property type="match status" value="2"/>
</dbReference>
<dbReference type="OrthoDB" id="7850605at2"/>
<keyword evidence="2" id="KW-1003">Cell membrane</keyword>
<keyword evidence="4 6" id="KW-1133">Transmembrane helix</keyword>
<feature type="domain" description="EamA" evidence="7">
    <location>
        <begin position="24"/>
        <end position="156"/>
    </location>
</feature>
<feature type="transmembrane region" description="Helical" evidence="6">
    <location>
        <begin position="91"/>
        <end position="110"/>
    </location>
</feature>
<protein>
    <submittedName>
        <fullName evidence="8">Transporter</fullName>
    </submittedName>
</protein>
<sequence>MAQATDSASQAPAASSSEQLPRQGFFLLASLAFFWGTNWPAMKLAVIDMDPWTFRAICFIAGAGGLMLVARARSLSLRIPPADLKPLILTALINVTCWQIFSAFGLTLMAAGRASIIAFTMPLWASILSVVFLRERMTALRIVGLALGLAALAILLIPEFGRLGGTPWGAAMMLAAAICWAIGTVMLKAIPWRMDTIQLAAWQLAIGGVPVILAALLIGDPASVMDLTTPGALGVIYAALIPMIYCHWAWFRIVSLFPANVAAIGTLAIPVVGVFSSALILGEPLAGADLLALSLVVAGLFIVLVLPSLLPQRPKARTADPVSSRR</sequence>
<evidence type="ECO:0000256" key="4">
    <source>
        <dbReference type="ARBA" id="ARBA00022989"/>
    </source>
</evidence>
<evidence type="ECO:0000256" key="2">
    <source>
        <dbReference type="ARBA" id="ARBA00022475"/>
    </source>
</evidence>
<keyword evidence="9" id="KW-1185">Reference proteome</keyword>
<dbReference type="InterPro" id="IPR037185">
    <property type="entry name" value="EmrE-like"/>
</dbReference>
<feature type="transmembrane region" description="Helical" evidence="6">
    <location>
        <begin position="169"/>
        <end position="187"/>
    </location>
</feature>
<keyword evidence="5 6" id="KW-0472">Membrane</keyword>
<keyword evidence="3 6" id="KW-0812">Transmembrane</keyword>
<dbReference type="Proteomes" id="UP000321523">
    <property type="component" value="Unassembled WGS sequence"/>
</dbReference>
<feature type="transmembrane region" description="Helical" evidence="6">
    <location>
        <begin position="231"/>
        <end position="250"/>
    </location>
</feature>
<evidence type="ECO:0000256" key="6">
    <source>
        <dbReference type="SAM" id="Phobius"/>
    </source>
</evidence>
<evidence type="ECO:0000256" key="5">
    <source>
        <dbReference type="ARBA" id="ARBA00023136"/>
    </source>
</evidence>
<feature type="transmembrane region" description="Helical" evidence="6">
    <location>
        <begin position="257"/>
        <end position="278"/>
    </location>
</feature>
<dbReference type="AlphaFoldDB" id="A0A512DNC0"/>
<evidence type="ECO:0000256" key="3">
    <source>
        <dbReference type="ARBA" id="ARBA00022692"/>
    </source>
</evidence>
<dbReference type="RefSeq" id="WP_052831489.1">
    <property type="nucleotide sequence ID" value="NZ_BJYZ01000008.1"/>
</dbReference>
<feature type="transmembrane region" description="Helical" evidence="6">
    <location>
        <begin position="290"/>
        <end position="310"/>
    </location>
</feature>
<evidence type="ECO:0000313" key="8">
    <source>
        <dbReference type="EMBL" id="GEO37974.1"/>
    </source>
</evidence>
<feature type="domain" description="EamA" evidence="7">
    <location>
        <begin position="168"/>
        <end position="304"/>
    </location>
</feature>
<dbReference type="PANTHER" id="PTHR32322">
    <property type="entry name" value="INNER MEMBRANE TRANSPORTER"/>
    <property type="match status" value="1"/>
</dbReference>
<comment type="caution">
    <text evidence="8">The sequence shown here is derived from an EMBL/GenBank/DDBJ whole genome shotgun (WGS) entry which is preliminary data.</text>
</comment>
<accession>A0A512DNC0</accession>
<dbReference type="InterPro" id="IPR000620">
    <property type="entry name" value="EamA_dom"/>
</dbReference>
<organism evidence="8 9">
    <name type="scientific">Skermanella aerolata</name>
    <dbReference type="NCBI Taxonomy" id="393310"/>
    <lineage>
        <taxon>Bacteria</taxon>
        <taxon>Pseudomonadati</taxon>
        <taxon>Pseudomonadota</taxon>
        <taxon>Alphaproteobacteria</taxon>
        <taxon>Rhodospirillales</taxon>
        <taxon>Azospirillaceae</taxon>
        <taxon>Skermanella</taxon>
    </lineage>
</organism>
<gene>
    <name evidence="8" type="ORF">SAE02_21220</name>
</gene>
<feature type="transmembrane region" description="Helical" evidence="6">
    <location>
        <begin position="25"/>
        <end position="46"/>
    </location>
</feature>
<name>A0A512DNC0_9PROT</name>
<feature type="transmembrane region" description="Helical" evidence="6">
    <location>
        <begin position="140"/>
        <end position="157"/>
    </location>
</feature>
<reference evidence="8 9" key="1">
    <citation type="submission" date="2019-07" db="EMBL/GenBank/DDBJ databases">
        <title>Whole genome shotgun sequence of Skermanella aerolata NBRC 106429.</title>
        <authorList>
            <person name="Hosoyama A."/>
            <person name="Uohara A."/>
            <person name="Ohji S."/>
            <person name="Ichikawa N."/>
        </authorList>
    </citation>
    <scope>NUCLEOTIDE SEQUENCE [LARGE SCALE GENOMIC DNA]</scope>
    <source>
        <strain evidence="8 9">NBRC 106429</strain>
    </source>
</reference>
<dbReference type="EMBL" id="BJYZ01000008">
    <property type="protein sequence ID" value="GEO37974.1"/>
    <property type="molecule type" value="Genomic_DNA"/>
</dbReference>
<feature type="transmembrane region" description="Helical" evidence="6">
    <location>
        <begin position="199"/>
        <end position="219"/>
    </location>
</feature>
<dbReference type="GO" id="GO:0005886">
    <property type="term" value="C:plasma membrane"/>
    <property type="evidence" value="ECO:0007669"/>
    <property type="project" value="UniProtKB-SubCell"/>
</dbReference>
<dbReference type="PANTHER" id="PTHR32322:SF18">
    <property type="entry name" value="S-ADENOSYLMETHIONINE_S-ADENOSYLHOMOCYSTEINE TRANSPORTER"/>
    <property type="match status" value="1"/>
</dbReference>
<comment type="subcellular location">
    <subcellularLocation>
        <location evidence="1">Cell membrane</location>
        <topology evidence="1">Multi-pass membrane protein</topology>
    </subcellularLocation>
</comment>
<evidence type="ECO:0000259" key="7">
    <source>
        <dbReference type="Pfam" id="PF00892"/>
    </source>
</evidence>
<dbReference type="SUPFAM" id="SSF103481">
    <property type="entry name" value="Multidrug resistance efflux transporter EmrE"/>
    <property type="match status" value="2"/>
</dbReference>
<evidence type="ECO:0000256" key="1">
    <source>
        <dbReference type="ARBA" id="ARBA00004651"/>
    </source>
</evidence>
<dbReference type="InterPro" id="IPR050638">
    <property type="entry name" value="AA-Vitamin_Transporters"/>
</dbReference>
<evidence type="ECO:0000313" key="9">
    <source>
        <dbReference type="Proteomes" id="UP000321523"/>
    </source>
</evidence>
<feature type="transmembrane region" description="Helical" evidence="6">
    <location>
        <begin position="52"/>
        <end position="70"/>
    </location>
</feature>
<proteinExistence type="predicted"/>
<feature type="transmembrane region" description="Helical" evidence="6">
    <location>
        <begin position="116"/>
        <end position="133"/>
    </location>
</feature>